<dbReference type="GO" id="GO:0003684">
    <property type="term" value="F:damaged DNA binding"/>
    <property type="evidence" value="ECO:0007669"/>
    <property type="project" value="InterPro"/>
</dbReference>
<dbReference type="AlphaFoldDB" id="A0A2Z3HVG2"/>
<evidence type="ECO:0000313" key="9">
    <source>
        <dbReference type="EMBL" id="AWM78196.1"/>
    </source>
</evidence>
<keyword evidence="3" id="KW-0227">DNA damage</keyword>
<evidence type="ECO:0000256" key="4">
    <source>
        <dbReference type="ARBA" id="ARBA00025589"/>
    </source>
</evidence>
<gene>
    <name evidence="9" type="ORF">HYN04_10785</name>
</gene>
<organism evidence="9 10">
    <name type="scientific">Phenylobacterium parvum</name>
    <dbReference type="NCBI Taxonomy" id="2201350"/>
    <lineage>
        <taxon>Bacteria</taxon>
        <taxon>Pseudomonadati</taxon>
        <taxon>Pseudomonadota</taxon>
        <taxon>Alphaproteobacteria</taxon>
        <taxon>Caulobacterales</taxon>
        <taxon>Caulobacteraceae</taxon>
        <taxon>Phenylobacterium</taxon>
    </lineage>
</organism>
<evidence type="ECO:0000256" key="5">
    <source>
        <dbReference type="ARBA" id="ARBA00049244"/>
    </source>
</evidence>
<comment type="catalytic activity">
    <reaction evidence="5">
        <text>DNA(n) + a 2'-deoxyribonucleoside 5'-triphosphate = DNA(n+1) + diphosphate</text>
        <dbReference type="Rhea" id="RHEA:22508"/>
        <dbReference type="Rhea" id="RHEA-COMP:17339"/>
        <dbReference type="Rhea" id="RHEA-COMP:17340"/>
        <dbReference type="ChEBI" id="CHEBI:33019"/>
        <dbReference type="ChEBI" id="CHEBI:61560"/>
        <dbReference type="ChEBI" id="CHEBI:173112"/>
        <dbReference type="EC" id="2.7.7.7"/>
    </reaction>
</comment>
<dbReference type="Pfam" id="PF00817">
    <property type="entry name" value="IMS"/>
    <property type="match status" value="1"/>
</dbReference>
<proteinExistence type="predicted"/>
<dbReference type="SUPFAM" id="SSF56672">
    <property type="entry name" value="DNA/RNA polymerases"/>
    <property type="match status" value="1"/>
</dbReference>
<dbReference type="CDD" id="cd03468">
    <property type="entry name" value="PolY_like"/>
    <property type="match status" value="1"/>
</dbReference>
<dbReference type="InterPro" id="IPR017961">
    <property type="entry name" value="DNA_pol_Y-fam_little_finger"/>
</dbReference>
<name>A0A2Z3HVG2_9CAUL</name>
<feature type="domain" description="DNA polymerase Y-family little finger" evidence="8">
    <location>
        <begin position="257"/>
        <end position="357"/>
    </location>
</feature>
<dbReference type="KEGG" id="phb:HYN04_10785"/>
<sequence length="521" mass="57253">MSRILCVWSPNWAIETWRRRRPSAPQVEPFALVGPDRGLRVLTAVSPQAAAAGLFPGQRVTDAQALRPDLVLAEAEPEADARALEALADWCVRFSPAVAPDPPDGLFLDIGGVAHLWGGEAEMAADLAARLARDGLTPRIAAADTAGAAWALARSPAAEAGPQVLASWDPDGREASPPPPELAGLPLSTLRLSPAAVERLSRLGLRRIGQLAALPRGPLARRFGAGVLLRLDQALGRAPEALAFRRPPTPWFARLDLAEPVSAPDDLARLCRDVALRLCARLETAGRGARRLRLDFHRVDGAPVGLELGLSRPARDPDRIARLFLPRLETLDPGFGIEAVSLQAAEVEVLSPGQADLASLLEPVEGPEALAPLIDRLNARLGPGRVWRSRPRASHVPERSVRRTAALETEAGPAVRWPAWRPRPLRLLPRPEVLEAVIALTPDEPPRQFRWRRRVHRIRLAEGPERIGAEWWRSGIEAVRTDQVRDYYRVEDQDGARFWVFRSGLHDHDRPVRWWLHGLFG</sequence>
<dbReference type="PANTHER" id="PTHR35369">
    <property type="entry name" value="BLR3025 PROTEIN-RELATED"/>
    <property type="match status" value="1"/>
</dbReference>
<comment type="function">
    <text evidence="4">Poorly processive, error-prone DNA polymerase involved in untargeted mutagenesis. Copies undamaged DNA at stalled replication forks, which arise in vivo from mismatched or misaligned primer ends. These misaligned primers can be extended by PolIV. Exhibits no 3'-5' exonuclease (proofreading) activity. May be involved in translesional synthesis, in conjunction with the beta clamp from PolIII.</text>
</comment>
<keyword evidence="10" id="KW-1185">Reference proteome</keyword>
<dbReference type="EC" id="2.7.7.7" evidence="2"/>
<dbReference type="RefSeq" id="WP_110450762.1">
    <property type="nucleotide sequence ID" value="NZ_CP029479.1"/>
</dbReference>
<reference evidence="10" key="1">
    <citation type="submission" date="2018-05" db="EMBL/GenBank/DDBJ databases">
        <title>Genome sequencing of Phenylobacterium sp. HYN0004.</title>
        <authorList>
            <person name="Yi H."/>
            <person name="Baek C."/>
        </authorList>
    </citation>
    <scope>NUCLEOTIDE SEQUENCE [LARGE SCALE GENOMIC DNA]</scope>
    <source>
        <strain evidence="10">HYN0004</strain>
    </source>
</reference>
<dbReference type="EMBL" id="CP029479">
    <property type="protein sequence ID" value="AWM78196.1"/>
    <property type="molecule type" value="Genomic_DNA"/>
</dbReference>
<evidence type="ECO:0000256" key="2">
    <source>
        <dbReference type="ARBA" id="ARBA00012417"/>
    </source>
</evidence>
<evidence type="ECO:0000259" key="8">
    <source>
        <dbReference type="Pfam" id="PF11799"/>
    </source>
</evidence>
<evidence type="ECO:0000256" key="1">
    <source>
        <dbReference type="ARBA" id="ARBA00011245"/>
    </source>
</evidence>
<dbReference type="Pfam" id="PF11799">
    <property type="entry name" value="IMS_C"/>
    <property type="match status" value="1"/>
</dbReference>
<dbReference type="OrthoDB" id="9788640at2"/>
<evidence type="ECO:0000256" key="3">
    <source>
        <dbReference type="ARBA" id="ARBA00022763"/>
    </source>
</evidence>
<dbReference type="InterPro" id="IPR043502">
    <property type="entry name" value="DNA/RNA_pol_sf"/>
</dbReference>
<evidence type="ECO:0000313" key="10">
    <source>
        <dbReference type="Proteomes" id="UP000247763"/>
    </source>
</evidence>
<dbReference type="InterPro" id="IPR001126">
    <property type="entry name" value="UmuC"/>
</dbReference>
<dbReference type="PANTHER" id="PTHR35369:SF2">
    <property type="entry name" value="BLR3025 PROTEIN"/>
    <property type="match status" value="1"/>
</dbReference>
<accession>A0A2Z3HVG2</accession>
<feature type="domain" description="UmuC" evidence="7">
    <location>
        <begin position="20"/>
        <end position="151"/>
    </location>
</feature>
<dbReference type="Proteomes" id="UP000247763">
    <property type="component" value="Chromosome"/>
</dbReference>
<evidence type="ECO:0000259" key="7">
    <source>
        <dbReference type="Pfam" id="PF00817"/>
    </source>
</evidence>
<dbReference type="InterPro" id="IPR050356">
    <property type="entry name" value="SulA_CellDiv_inhibitor"/>
</dbReference>
<dbReference type="GO" id="GO:0006281">
    <property type="term" value="P:DNA repair"/>
    <property type="evidence" value="ECO:0007669"/>
    <property type="project" value="InterPro"/>
</dbReference>
<comment type="subunit">
    <text evidence="1">Monomer.</text>
</comment>
<evidence type="ECO:0000256" key="6">
    <source>
        <dbReference type="SAM" id="MobiDB-lite"/>
    </source>
</evidence>
<feature type="region of interest" description="Disordered" evidence="6">
    <location>
        <begin position="162"/>
        <end position="185"/>
    </location>
</feature>
<protein>
    <recommendedName>
        <fullName evidence="2">DNA-directed DNA polymerase</fullName>
        <ecNumber evidence="2">2.7.7.7</ecNumber>
    </recommendedName>
</protein>